<comment type="caution">
    <text evidence="5">The sequence shown here is derived from an EMBL/GenBank/DDBJ whole genome shotgun (WGS) entry which is preliminary data.</text>
</comment>
<keyword evidence="3" id="KW-0472">Membrane</keyword>
<dbReference type="EC" id="2.7.7.65" evidence="1"/>
<sequence>MHSGIAYIILFLVPKDSDRYHITSLFYFRSYFLFSSIGYVFFAARIAIPLELSVAATNGFALTAAYCIAYGLNWRNKNAKKFNNKLVIFHICILIIAQVSASYLYPEFFLLRLFLFYINLAAVLLYALSLLLRYISAITTPKLLNIAIGVALMQLLLVPLFYTWSTSPMGYLNLFLLGQNIVSYLLFGALLFTVLVDRANYLRNTESQDLLTGLYNRRFFKEESARFLSAAERHEFPISLIIIDIDKFDDIKNNFGYFTGDNVIVKVADVIRTQTRKEDFLARLGNKEFVVLLPQTRAVGAALIAERMREQIESILVKVENQSVKFTASFGVTSINEFIDIDTSLIKADLALKQAKSNGFNQVVCL</sequence>
<feature type="transmembrane region" description="Helical" evidence="3">
    <location>
        <begin position="143"/>
        <end position="162"/>
    </location>
</feature>
<evidence type="ECO:0000256" key="1">
    <source>
        <dbReference type="ARBA" id="ARBA00012528"/>
    </source>
</evidence>
<dbReference type="Pfam" id="PF00990">
    <property type="entry name" value="GGDEF"/>
    <property type="match status" value="1"/>
</dbReference>
<reference evidence="5 6" key="1">
    <citation type="journal article" date="2017" name="Antonie Van Leeuwenhoek">
        <title>Rhizobium rhizosphaerae sp. nov., a novel species isolated from rice rhizosphere.</title>
        <authorList>
            <person name="Zhao J.J."/>
            <person name="Zhang J."/>
            <person name="Zhang R.J."/>
            <person name="Zhang C.W."/>
            <person name="Yin H.Q."/>
            <person name="Zhang X.X."/>
        </authorList>
    </citation>
    <scope>NUCLEOTIDE SEQUENCE [LARGE SCALE GENOMIC DNA]</scope>
    <source>
        <strain evidence="5 6">E3</strain>
    </source>
</reference>
<dbReference type="SUPFAM" id="SSF55073">
    <property type="entry name" value="Nucleotide cyclase"/>
    <property type="match status" value="1"/>
</dbReference>
<evidence type="ECO:0000256" key="3">
    <source>
        <dbReference type="SAM" id="Phobius"/>
    </source>
</evidence>
<dbReference type="GO" id="GO:0052621">
    <property type="term" value="F:diguanylate cyclase activity"/>
    <property type="evidence" value="ECO:0007669"/>
    <property type="project" value="UniProtKB-EC"/>
</dbReference>
<name>K6X5N4_9ALTE</name>
<dbReference type="AlphaFoldDB" id="K6X5N4"/>
<dbReference type="eggNOG" id="COG3706">
    <property type="taxonomic scope" value="Bacteria"/>
</dbReference>
<dbReference type="Proteomes" id="UP000006334">
    <property type="component" value="Unassembled WGS sequence"/>
</dbReference>
<dbReference type="CDD" id="cd01949">
    <property type="entry name" value="GGDEF"/>
    <property type="match status" value="1"/>
</dbReference>
<proteinExistence type="predicted"/>
<dbReference type="InterPro" id="IPR000160">
    <property type="entry name" value="GGDEF_dom"/>
</dbReference>
<dbReference type="PANTHER" id="PTHR45138">
    <property type="entry name" value="REGULATORY COMPONENTS OF SENSORY TRANSDUCTION SYSTEM"/>
    <property type="match status" value="1"/>
</dbReference>
<dbReference type="NCBIfam" id="TIGR00254">
    <property type="entry name" value="GGDEF"/>
    <property type="match status" value="1"/>
</dbReference>
<feature type="domain" description="GGDEF" evidence="4">
    <location>
        <begin position="236"/>
        <end position="366"/>
    </location>
</feature>
<evidence type="ECO:0000256" key="2">
    <source>
        <dbReference type="ARBA" id="ARBA00034247"/>
    </source>
</evidence>
<gene>
    <name evidence="5" type="ORF">GLIP_3305</name>
</gene>
<organism evidence="5 6">
    <name type="scientific">Aliiglaciecola lipolytica E3</name>
    <dbReference type="NCBI Taxonomy" id="1127673"/>
    <lineage>
        <taxon>Bacteria</taxon>
        <taxon>Pseudomonadati</taxon>
        <taxon>Pseudomonadota</taxon>
        <taxon>Gammaproteobacteria</taxon>
        <taxon>Alteromonadales</taxon>
        <taxon>Alteromonadaceae</taxon>
        <taxon>Aliiglaciecola</taxon>
    </lineage>
</organism>
<dbReference type="Gene3D" id="3.30.70.270">
    <property type="match status" value="1"/>
</dbReference>
<feature type="transmembrane region" description="Helical" evidence="3">
    <location>
        <begin position="86"/>
        <end position="105"/>
    </location>
</feature>
<dbReference type="PROSITE" id="PS50887">
    <property type="entry name" value="GGDEF"/>
    <property type="match status" value="1"/>
</dbReference>
<dbReference type="STRING" id="1127673.GLIP_3305"/>
<feature type="transmembrane region" description="Helical" evidence="3">
    <location>
        <begin position="111"/>
        <end position="131"/>
    </location>
</feature>
<evidence type="ECO:0000313" key="5">
    <source>
        <dbReference type="EMBL" id="GAC15919.1"/>
    </source>
</evidence>
<keyword evidence="3" id="KW-1133">Transmembrane helix</keyword>
<accession>K6X5N4</accession>
<keyword evidence="6" id="KW-1185">Reference proteome</keyword>
<keyword evidence="3" id="KW-0812">Transmembrane</keyword>
<dbReference type="EMBL" id="BAEN01000064">
    <property type="protein sequence ID" value="GAC15919.1"/>
    <property type="molecule type" value="Genomic_DNA"/>
</dbReference>
<evidence type="ECO:0000313" key="6">
    <source>
        <dbReference type="Proteomes" id="UP000006334"/>
    </source>
</evidence>
<evidence type="ECO:0000259" key="4">
    <source>
        <dbReference type="PROSITE" id="PS50887"/>
    </source>
</evidence>
<protein>
    <recommendedName>
        <fullName evidence="1">diguanylate cyclase</fullName>
        <ecNumber evidence="1">2.7.7.65</ecNumber>
    </recommendedName>
</protein>
<feature type="transmembrane region" description="Helical" evidence="3">
    <location>
        <begin position="174"/>
        <end position="196"/>
    </location>
</feature>
<feature type="transmembrane region" description="Helical" evidence="3">
    <location>
        <begin position="54"/>
        <end position="74"/>
    </location>
</feature>
<dbReference type="SMART" id="SM00267">
    <property type="entry name" value="GGDEF"/>
    <property type="match status" value="1"/>
</dbReference>
<dbReference type="InterPro" id="IPR050469">
    <property type="entry name" value="Diguanylate_Cyclase"/>
</dbReference>
<comment type="catalytic activity">
    <reaction evidence="2">
        <text>2 GTP = 3',3'-c-di-GMP + 2 diphosphate</text>
        <dbReference type="Rhea" id="RHEA:24898"/>
        <dbReference type="ChEBI" id="CHEBI:33019"/>
        <dbReference type="ChEBI" id="CHEBI:37565"/>
        <dbReference type="ChEBI" id="CHEBI:58805"/>
        <dbReference type="EC" id="2.7.7.65"/>
    </reaction>
</comment>
<feature type="transmembrane region" description="Helical" evidence="3">
    <location>
        <begin position="26"/>
        <end position="48"/>
    </location>
</feature>
<dbReference type="InterPro" id="IPR043128">
    <property type="entry name" value="Rev_trsase/Diguanyl_cyclase"/>
</dbReference>
<dbReference type="PANTHER" id="PTHR45138:SF9">
    <property type="entry name" value="DIGUANYLATE CYCLASE DGCM-RELATED"/>
    <property type="match status" value="1"/>
</dbReference>
<dbReference type="InterPro" id="IPR029787">
    <property type="entry name" value="Nucleotide_cyclase"/>
</dbReference>